<dbReference type="KEGG" id="tng:GSTEN00037093G001"/>
<protein>
    <submittedName>
        <fullName evidence="1">Chromosome undetermined SCAF18389, whole genome shotgun sequence</fullName>
    </submittedName>
</protein>
<accession>Q4RCP0</accession>
<dbReference type="EMBL" id="CAAE01018389">
    <property type="protein sequence ID" value="CAG13843.1"/>
    <property type="molecule type" value="Genomic_DNA"/>
</dbReference>
<proteinExistence type="predicted"/>
<gene>
    <name evidence="1" type="ORF">GSTENG00037093001</name>
</gene>
<reference evidence="1" key="2">
    <citation type="submission" date="2004-02" db="EMBL/GenBank/DDBJ databases">
        <authorList>
            <consortium name="Genoscope"/>
            <consortium name="Whitehead Institute Centre for Genome Research"/>
        </authorList>
    </citation>
    <scope>NUCLEOTIDE SEQUENCE</scope>
</reference>
<reference evidence="1" key="1">
    <citation type="journal article" date="2004" name="Nature">
        <title>Genome duplication in the teleost fish Tetraodon nigroviridis reveals the early vertebrate proto-karyotype.</title>
        <authorList>
            <person name="Jaillon O."/>
            <person name="Aury J.-M."/>
            <person name="Brunet F."/>
            <person name="Petit J.-L."/>
            <person name="Stange-Thomann N."/>
            <person name="Mauceli E."/>
            <person name="Bouneau L."/>
            <person name="Fischer C."/>
            <person name="Ozouf-Costaz C."/>
            <person name="Bernot A."/>
            <person name="Nicaud S."/>
            <person name="Jaffe D."/>
            <person name="Fisher S."/>
            <person name="Lutfalla G."/>
            <person name="Dossat C."/>
            <person name="Segurens B."/>
            <person name="Dasilva C."/>
            <person name="Salanoubat M."/>
            <person name="Levy M."/>
            <person name="Boudet N."/>
            <person name="Castellano S."/>
            <person name="Anthouard V."/>
            <person name="Jubin C."/>
            <person name="Castelli V."/>
            <person name="Katinka M."/>
            <person name="Vacherie B."/>
            <person name="Biemont C."/>
            <person name="Skalli Z."/>
            <person name="Cattolico L."/>
            <person name="Poulain J."/>
            <person name="De Berardinis V."/>
            <person name="Cruaud C."/>
            <person name="Duprat S."/>
            <person name="Brottier P."/>
            <person name="Coutanceau J.-P."/>
            <person name="Gouzy J."/>
            <person name="Parra G."/>
            <person name="Lardier G."/>
            <person name="Chapple C."/>
            <person name="McKernan K.J."/>
            <person name="McEwan P."/>
            <person name="Bosak S."/>
            <person name="Kellis M."/>
            <person name="Volff J.-N."/>
            <person name="Guigo R."/>
            <person name="Zody M.C."/>
            <person name="Mesirov J."/>
            <person name="Lindblad-Toh K."/>
            <person name="Birren B."/>
            <person name="Nusbaum C."/>
            <person name="Kahn D."/>
            <person name="Robinson-Rechavi M."/>
            <person name="Laudet V."/>
            <person name="Schachter V."/>
            <person name="Quetier F."/>
            <person name="Saurin W."/>
            <person name="Scarpelli C."/>
            <person name="Wincker P."/>
            <person name="Lander E.S."/>
            <person name="Weissenbach J."/>
            <person name="Roest Crollius H."/>
        </authorList>
    </citation>
    <scope>NUCLEOTIDE SEQUENCE [LARGE SCALE GENOMIC DNA]</scope>
</reference>
<dbReference type="AlphaFoldDB" id="Q4RCP0"/>
<name>Q4RCP0_TETNG</name>
<feature type="non-terminal residue" evidence="1">
    <location>
        <position position="1"/>
    </location>
</feature>
<sequence>LISSRQYYFEILHKQDDKGSDHVEVGVSIFLEICTYSQLNDLNLSSV</sequence>
<evidence type="ECO:0000313" key="1">
    <source>
        <dbReference type="EMBL" id="CAG13843.1"/>
    </source>
</evidence>
<dbReference type="OrthoDB" id="9950667at2759"/>
<organism evidence="1">
    <name type="scientific">Tetraodon nigroviridis</name>
    <name type="common">Spotted green pufferfish</name>
    <name type="synonym">Chelonodon nigroviridis</name>
    <dbReference type="NCBI Taxonomy" id="99883"/>
    <lineage>
        <taxon>Eukaryota</taxon>
        <taxon>Metazoa</taxon>
        <taxon>Chordata</taxon>
        <taxon>Craniata</taxon>
        <taxon>Vertebrata</taxon>
        <taxon>Euteleostomi</taxon>
        <taxon>Actinopterygii</taxon>
        <taxon>Neopterygii</taxon>
        <taxon>Teleostei</taxon>
        <taxon>Neoteleostei</taxon>
        <taxon>Acanthomorphata</taxon>
        <taxon>Eupercaria</taxon>
        <taxon>Tetraodontiformes</taxon>
        <taxon>Tetradontoidea</taxon>
        <taxon>Tetraodontidae</taxon>
        <taxon>Tetraodon</taxon>
    </lineage>
</organism>